<dbReference type="RefSeq" id="WP_208633887.1">
    <property type="nucleotide sequence ID" value="NZ_CP059319.1"/>
</dbReference>
<keyword evidence="3" id="KW-0378">Hydrolase</keyword>
<protein>
    <submittedName>
        <fullName evidence="3">CPBP family intramembrane metalloprotease</fullName>
    </submittedName>
</protein>
<feature type="transmembrane region" description="Helical" evidence="1">
    <location>
        <begin position="188"/>
        <end position="207"/>
    </location>
</feature>
<feature type="domain" description="CAAX prenyl protease 2/Lysostaphin resistance protein A-like" evidence="2">
    <location>
        <begin position="133"/>
        <end position="223"/>
    </location>
</feature>
<evidence type="ECO:0000313" key="4">
    <source>
        <dbReference type="Proteomes" id="UP000664914"/>
    </source>
</evidence>
<organism evidence="3 4">
    <name type="scientific">Rhizorhabdus wittichii</name>
    <dbReference type="NCBI Taxonomy" id="160791"/>
    <lineage>
        <taxon>Bacteria</taxon>
        <taxon>Pseudomonadati</taxon>
        <taxon>Pseudomonadota</taxon>
        <taxon>Alphaproteobacteria</taxon>
        <taxon>Sphingomonadales</taxon>
        <taxon>Sphingomonadaceae</taxon>
        <taxon>Rhizorhabdus</taxon>
    </lineage>
</organism>
<evidence type="ECO:0000256" key="1">
    <source>
        <dbReference type="SAM" id="Phobius"/>
    </source>
</evidence>
<feature type="transmembrane region" description="Helical" evidence="1">
    <location>
        <begin position="99"/>
        <end position="122"/>
    </location>
</feature>
<keyword evidence="1" id="KW-0472">Membrane</keyword>
<proteinExistence type="predicted"/>
<feature type="transmembrane region" description="Helical" evidence="1">
    <location>
        <begin position="158"/>
        <end position="182"/>
    </location>
</feature>
<keyword evidence="3" id="KW-0645">Protease</keyword>
<keyword evidence="1" id="KW-0812">Transmembrane</keyword>
<keyword evidence="1" id="KW-1133">Transmembrane helix</keyword>
<sequence length="295" mass="30653">MVVIGSAGVLADGKWRPLRALGWLLLLCVLIVVTFNGVAKAALALMVAAGALPSAPASYRLVAAVLGAMAFIAAYWGAVRFGERRTVPELDLRRAPSDLLLGLAVGAALMTAIIGALWLFGWASIERSVVDRVALALRDSIRSGVLEELVLRLVIFRLLWRAVGIWPALAGAALLFGLLHLINPDSSPFAAACLIAGEGVGIGLYLITGRIWASIGMHAGWNFTQGWIFGAAVSGTTDIAGGPLVLKPIPGVPDILSGGGFGPEASLAALAISLLASAAFLWRAWKLGSFVAKDG</sequence>
<dbReference type="InterPro" id="IPR003675">
    <property type="entry name" value="Rce1/LyrA-like_dom"/>
</dbReference>
<evidence type="ECO:0000259" key="2">
    <source>
        <dbReference type="Pfam" id="PF02517"/>
    </source>
</evidence>
<accession>A0A975D623</accession>
<dbReference type="GO" id="GO:0080120">
    <property type="term" value="P:CAAX-box protein maturation"/>
    <property type="evidence" value="ECO:0007669"/>
    <property type="project" value="UniProtKB-ARBA"/>
</dbReference>
<feature type="transmembrane region" description="Helical" evidence="1">
    <location>
        <begin position="61"/>
        <end position="79"/>
    </location>
</feature>
<reference evidence="3" key="2">
    <citation type="submission" date="2021-04" db="EMBL/GenBank/DDBJ databases">
        <title>Isolation and genomic analysis of the ibuprofen-degrading bacterium Sphingomonas strain MPO218.</title>
        <authorList>
            <person name="Aulestia M."/>
            <person name="Flores A."/>
            <person name="Mangas E.L."/>
            <person name="Perez-Pulido A.J."/>
            <person name="Santero E."/>
            <person name="Camacho E.M."/>
        </authorList>
    </citation>
    <scope>NUCLEOTIDE SEQUENCE</scope>
    <source>
        <strain evidence="3">MPO218</strain>
    </source>
</reference>
<dbReference type="Pfam" id="PF02517">
    <property type="entry name" value="Rce1-like"/>
    <property type="match status" value="1"/>
</dbReference>
<gene>
    <name evidence="3" type="ORF">HRJ34_08815</name>
</gene>
<dbReference type="GO" id="GO:0008237">
    <property type="term" value="F:metallopeptidase activity"/>
    <property type="evidence" value="ECO:0007669"/>
    <property type="project" value="UniProtKB-KW"/>
</dbReference>
<dbReference type="PANTHER" id="PTHR39430">
    <property type="entry name" value="MEMBRANE-ASSOCIATED PROTEASE-RELATED"/>
    <property type="match status" value="1"/>
</dbReference>
<evidence type="ECO:0000313" key="3">
    <source>
        <dbReference type="EMBL" id="QTH23582.1"/>
    </source>
</evidence>
<feature type="transmembrane region" description="Helical" evidence="1">
    <location>
        <begin position="20"/>
        <end position="49"/>
    </location>
</feature>
<dbReference type="AlphaFoldDB" id="A0A975D623"/>
<keyword evidence="3" id="KW-0482">Metalloprotease</keyword>
<dbReference type="EMBL" id="CP059319">
    <property type="protein sequence ID" value="QTH23582.1"/>
    <property type="molecule type" value="Genomic_DNA"/>
</dbReference>
<feature type="transmembrane region" description="Helical" evidence="1">
    <location>
        <begin position="266"/>
        <end position="285"/>
    </location>
</feature>
<dbReference type="PANTHER" id="PTHR39430:SF1">
    <property type="entry name" value="PROTEASE"/>
    <property type="match status" value="1"/>
</dbReference>
<name>A0A975D623_9SPHN</name>
<dbReference type="GO" id="GO:0004175">
    <property type="term" value="F:endopeptidase activity"/>
    <property type="evidence" value="ECO:0007669"/>
    <property type="project" value="UniProtKB-ARBA"/>
</dbReference>
<dbReference type="Proteomes" id="UP000664914">
    <property type="component" value="Chromosome"/>
</dbReference>
<reference evidence="3" key="1">
    <citation type="submission" date="2020-07" db="EMBL/GenBank/DDBJ databases">
        <authorList>
            <person name="Camacho E."/>
        </authorList>
    </citation>
    <scope>NUCLEOTIDE SEQUENCE</scope>
    <source>
        <strain evidence="3">MPO218</strain>
    </source>
</reference>